<feature type="region of interest" description="Disordered" evidence="9">
    <location>
        <begin position="1"/>
        <end position="53"/>
    </location>
</feature>
<dbReference type="Gene3D" id="1.20.120.1630">
    <property type="match status" value="1"/>
</dbReference>
<feature type="transmembrane region" description="Helical" evidence="10">
    <location>
        <begin position="253"/>
        <end position="274"/>
    </location>
</feature>
<sequence length="455" mass="50675">MPVAPSCTSIGAMGRSPSKAITPRTGGGGTVRQRKTATTTSTRSRNTGAGSDGMWRFYTDDSPGIKVGPVPVLVMSLLFIASVFMLHIWGKYTRLDIESPRSPAAACRRGWKQVHPFCQLLRWDSSLSRFENSSSSAGVGNQRGSMAVDILDEDHFAVSAIVTVGMQIIFFTIAATFQLDKLTDFAGGTNFIILALLTFFLGQVGKPYDSRQLMVTIFVCLWGVRLSGYLLYRIIKIGRDKRFEDRRSNVIRFAVFWTFQAVWVYVVSLPVIIINSPRHKIPPAPKTMTTLDSAGTGLFVTGLLAETYADLQKFSFKQDPINNGKWCNDGLWRLSRHPNYFGEIVVWWGIFVISLNVIEGIEWIAIASPIFTTFIILFLSGMPLLERASDESNAEYRHYKQSTSPLIPIPPSIYIEVPHFLKFLFCCEFPLYDSLDVKPRAAVTESTSISLAAST</sequence>
<dbReference type="InterPro" id="IPR016482">
    <property type="entry name" value="SecG/Sec61-beta/Sbh"/>
</dbReference>
<keyword evidence="12" id="KW-1185">Reference proteome</keyword>
<evidence type="ECO:0000256" key="4">
    <source>
        <dbReference type="ARBA" id="ARBA00022927"/>
    </source>
</evidence>
<comment type="similarity">
    <text evidence="1">Belongs to the SEC61-beta family.</text>
</comment>
<feature type="transmembrane region" description="Helical" evidence="10">
    <location>
        <begin position="364"/>
        <end position="385"/>
    </location>
</feature>
<feature type="transmembrane region" description="Helical" evidence="10">
    <location>
        <begin position="72"/>
        <end position="90"/>
    </location>
</feature>
<evidence type="ECO:0000256" key="3">
    <source>
        <dbReference type="ARBA" id="ARBA00022692"/>
    </source>
</evidence>
<dbReference type="GO" id="GO:0015031">
    <property type="term" value="P:protein transport"/>
    <property type="evidence" value="ECO:0007669"/>
    <property type="project" value="UniProtKB-KW"/>
</dbReference>
<comment type="subcellular location">
    <subcellularLocation>
        <location evidence="8">Endomembrane system</location>
        <topology evidence="8">Single-pass membrane protein</topology>
    </subcellularLocation>
</comment>
<name>A0AA40KV29_9HYME</name>
<gene>
    <name evidence="11" type="ORF">K0M31_011592</name>
</gene>
<dbReference type="AlphaFoldDB" id="A0AA40KV29"/>
<accession>A0AA40KV29</accession>
<dbReference type="GO" id="GO:0016020">
    <property type="term" value="C:membrane"/>
    <property type="evidence" value="ECO:0007669"/>
    <property type="project" value="TreeGrafter"/>
</dbReference>
<evidence type="ECO:0000313" key="12">
    <source>
        <dbReference type="Proteomes" id="UP001177670"/>
    </source>
</evidence>
<dbReference type="EMBL" id="JAHYIQ010000003">
    <property type="protein sequence ID" value="KAK1133805.1"/>
    <property type="molecule type" value="Genomic_DNA"/>
</dbReference>
<evidence type="ECO:0000256" key="8">
    <source>
        <dbReference type="ARBA" id="ARBA00037847"/>
    </source>
</evidence>
<dbReference type="GO" id="GO:0012505">
    <property type="term" value="C:endomembrane system"/>
    <property type="evidence" value="ECO:0007669"/>
    <property type="project" value="UniProtKB-SubCell"/>
</dbReference>
<dbReference type="InterPro" id="IPR010721">
    <property type="entry name" value="UstE-like"/>
</dbReference>
<feature type="transmembrane region" description="Helical" evidence="10">
    <location>
        <begin position="213"/>
        <end position="232"/>
    </location>
</feature>
<comment type="caution">
    <text evidence="11">The sequence shown here is derived from an EMBL/GenBank/DDBJ whole genome shotgun (WGS) entry which is preliminary data.</text>
</comment>
<keyword evidence="4" id="KW-0653">Protein transport</keyword>
<feature type="transmembrane region" description="Helical" evidence="10">
    <location>
        <begin position="156"/>
        <end position="175"/>
    </location>
</feature>
<evidence type="ECO:0000313" key="11">
    <source>
        <dbReference type="EMBL" id="KAK1133805.1"/>
    </source>
</evidence>
<dbReference type="Pfam" id="PF06966">
    <property type="entry name" value="DUF1295"/>
    <property type="match status" value="1"/>
</dbReference>
<dbReference type="PANTHER" id="PTHR32251:SF15">
    <property type="entry name" value="3-OXO-5-ALPHA-STEROID 4-DEHYDROGENASE (DUF1295)"/>
    <property type="match status" value="1"/>
</dbReference>
<reference evidence="11" key="1">
    <citation type="submission" date="2021-10" db="EMBL/GenBank/DDBJ databases">
        <title>Melipona bicolor Genome sequencing and assembly.</title>
        <authorList>
            <person name="Araujo N.S."/>
            <person name="Arias M.C."/>
        </authorList>
    </citation>
    <scope>NUCLEOTIDE SEQUENCE</scope>
    <source>
        <strain evidence="11">USP_2M_L1-L4_2017</strain>
        <tissue evidence="11">Whole body</tissue>
    </source>
</reference>
<keyword evidence="7 10" id="KW-0472">Membrane</keyword>
<evidence type="ECO:0000256" key="7">
    <source>
        <dbReference type="ARBA" id="ARBA00023136"/>
    </source>
</evidence>
<keyword evidence="5 10" id="KW-1133">Transmembrane helix</keyword>
<evidence type="ECO:0000256" key="2">
    <source>
        <dbReference type="ARBA" id="ARBA00022448"/>
    </source>
</evidence>
<feature type="compositionally biased region" description="Low complexity" evidence="9">
    <location>
        <begin position="36"/>
        <end position="49"/>
    </location>
</feature>
<dbReference type="PROSITE" id="PS50244">
    <property type="entry name" value="S5A_REDUCTASE"/>
    <property type="match status" value="1"/>
</dbReference>
<proteinExistence type="inferred from homology"/>
<organism evidence="11 12">
    <name type="scientific">Melipona bicolor</name>
    <dbReference type="NCBI Taxonomy" id="60889"/>
    <lineage>
        <taxon>Eukaryota</taxon>
        <taxon>Metazoa</taxon>
        <taxon>Ecdysozoa</taxon>
        <taxon>Arthropoda</taxon>
        <taxon>Hexapoda</taxon>
        <taxon>Insecta</taxon>
        <taxon>Pterygota</taxon>
        <taxon>Neoptera</taxon>
        <taxon>Endopterygota</taxon>
        <taxon>Hymenoptera</taxon>
        <taxon>Apocrita</taxon>
        <taxon>Aculeata</taxon>
        <taxon>Apoidea</taxon>
        <taxon>Anthophila</taxon>
        <taxon>Apidae</taxon>
        <taxon>Melipona</taxon>
    </lineage>
</organism>
<dbReference type="Proteomes" id="UP001177670">
    <property type="component" value="Unassembled WGS sequence"/>
</dbReference>
<keyword evidence="3 10" id="KW-0812">Transmembrane</keyword>
<dbReference type="PANTHER" id="PTHR32251">
    <property type="entry name" value="3-OXO-5-ALPHA-STEROID 4-DEHYDROGENASE"/>
    <property type="match status" value="1"/>
</dbReference>
<dbReference type="Pfam" id="PF03911">
    <property type="entry name" value="Sec61_beta"/>
    <property type="match status" value="1"/>
</dbReference>
<evidence type="ECO:0000256" key="10">
    <source>
        <dbReference type="SAM" id="Phobius"/>
    </source>
</evidence>
<feature type="transmembrane region" description="Helical" evidence="10">
    <location>
        <begin position="182"/>
        <end position="201"/>
    </location>
</feature>
<feature type="transmembrane region" description="Helical" evidence="10">
    <location>
        <begin position="340"/>
        <end position="358"/>
    </location>
</feature>
<evidence type="ECO:0008006" key="13">
    <source>
        <dbReference type="Google" id="ProtNLM"/>
    </source>
</evidence>
<evidence type="ECO:0000256" key="6">
    <source>
        <dbReference type="ARBA" id="ARBA00023010"/>
    </source>
</evidence>
<keyword evidence="6" id="KW-0811">Translocation</keyword>
<evidence type="ECO:0000256" key="1">
    <source>
        <dbReference type="ARBA" id="ARBA00006103"/>
    </source>
</evidence>
<protein>
    <recommendedName>
        <fullName evidence="13">Steroid 5-alpha reductase C-terminal domain-containing protein</fullName>
    </recommendedName>
</protein>
<evidence type="ECO:0000256" key="5">
    <source>
        <dbReference type="ARBA" id="ARBA00022989"/>
    </source>
</evidence>
<keyword evidence="2" id="KW-0813">Transport</keyword>
<evidence type="ECO:0000256" key="9">
    <source>
        <dbReference type="SAM" id="MobiDB-lite"/>
    </source>
</evidence>